<sequence length="93" mass="10020">MRQIEFELHGDYITLDALLKVTGLAHSGGAGKAMVAGGKVQVDGQQELRKTCKIRAGQEVSVMGARVRVHAPTLPAPLDGIERPHEPKPDRRG</sequence>
<reference evidence="3 4" key="1">
    <citation type="submission" date="2023-10" db="EMBL/GenBank/DDBJ databases">
        <title>Bacteria for the degradation of biodegradable plastic PBAT(Polybutylene adipate terephthalate).</title>
        <authorList>
            <person name="Weon H.-Y."/>
            <person name="Yeon J."/>
        </authorList>
    </citation>
    <scope>NUCLEOTIDE SEQUENCE [LARGE SCALE GENOMIC DNA]</scope>
    <source>
        <strain evidence="3 4">SBD 7-3</strain>
    </source>
</reference>
<protein>
    <submittedName>
        <fullName evidence="3">RNA-binding S4 domain-containing protein</fullName>
    </submittedName>
</protein>
<accession>A0ABZ0CYJ4</accession>
<name>A0ABZ0CYJ4_9BURK</name>
<feature type="compositionally biased region" description="Basic and acidic residues" evidence="2">
    <location>
        <begin position="80"/>
        <end position="93"/>
    </location>
</feature>
<keyword evidence="1" id="KW-0694">RNA-binding</keyword>
<evidence type="ECO:0000256" key="2">
    <source>
        <dbReference type="SAM" id="MobiDB-lite"/>
    </source>
</evidence>
<feature type="region of interest" description="Disordered" evidence="2">
    <location>
        <begin position="73"/>
        <end position="93"/>
    </location>
</feature>
<evidence type="ECO:0000256" key="1">
    <source>
        <dbReference type="PROSITE-ProRule" id="PRU00182"/>
    </source>
</evidence>
<evidence type="ECO:0000313" key="3">
    <source>
        <dbReference type="EMBL" id="WOB10014.1"/>
    </source>
</evidence>
<proteinExistence type="predicted"/>
<dbReference type="InterPro" id="IPR036986">
    <property type="entry name" value="S4_RNA-bd_sf"/>
</dbReference>
<dbReference type="Gene3D" id="3.10.290.10">
    <property type="entry name" value="RNA-binding S4 domain"/>
    <property type="match status" value="1"/>
</dbReference>
<dbReference type="SUPFAM" id="SSF55174">
    <property type="entry name" value="Alpha-L RNA-binding motif"/>
    <property type="match status" value="1"/>
</dbReference>
<gene>
    <name evidence="3" type="ORF">RXV79_08090</name>
</gene>
<organism evidence="3 4">
    <name type="scientific">Piscinibacter gummiphilus</name>
    <dbReference type="NCBI Taxonomy" id="946333"/>
    <lineage>
        <taxon>Bacteria</taxon>
        <taxon>Pseudomonadati</taxon>
        <taxon>Pseudomonadota</taxon>
        <taxon>Betaproteobacteria</taxon>
        <taxon>Burkholderiales</taxon>
        <taxon>Sphaerotilaceae</taxon>
        <taxon>Piscinibacter</taxon>
    </lineage>
</organism>
<keyword evidence="4" id="KW-1185">Reference proteome</keyword>
<dbReference type="Proteomes" id="UP001303946">
    <property type="component" value="Chromosome"/>
</dbReference>
<dbReference type="Pfam" id="PF13275">
    <property type="entry name" value="S4_2"/>
    <property type="match status" value="1"/>
</dbReference>
<dbReference type="PROSITE" id="PS50889">
    <property type="entry name" value="S4"/>
    <property type="match status" value="1"/>
</dbReference>
<evidence type="ECO:0000313" key="4">
    <source>
        <dbReference type="Proteomes" id="UP001303946"/>
    </source>
</evidence>
<dbReference type="EMBL" id="CP136336">
    <property type="protein sequence ID" value="WOB10014.1"/>
    <property type="molecule type" value="Genomic_DNA"/>
</dbReference>
<dbReference type="RefSeq" id="WP_316702908.1">
    <property type="nucleotide sequence ID" value="NZ_CP136336.1"/>
</dbReference>
<dbReference type="CDD" id="cd00165">
    <property type="entry name" value="S4"/>
    <property type="match status" value="1"/>
</dbReference>